<dbReference type="Gene3D" id="3.40.50.300">
    <property type="entry name" value="P-loop containing nucleotide triphosphate hydrolases"/>
    <property type="match status" value="1"/>
</dbReference>
<evidence type="ECO:0000256" key="17">
    <source>
        <dbReference type="RuleBase" id="RU003926"/>
    </source>
</evidence>
<evidence type="ECO:0000256" key="8">
    <source>
        <dbReference type="ARBA" id="ARBA00022892"/>
    </source>
</evidence>
<evidence type="ECO:0000256" key="4">
    <source>
        <dbReference type="ARBA" id="ARBA00022448"/>
    </source>
</evidence>
<feature type="binding site" evidence="15">
    <location>
        <begin position="451"/>
        <end position="454"/>
    </location>
    <ligand>
        <name>GTP</name>
        <dbReference type="ChEBI" id="CHEBI:37565"/>
    </ligand>
</feature>
<keyword evidence="12" id="KW-0472">Membrane</keyword>
<dbReference type="Pfam" id="PF00025">
    <property type="entry name" value="Arf"/>
    <property type="match status" value="1"/>
</dbReference>
<dbReference type="GO" id="GO:0046872">
    <property type="term" value="F:metal ion binding"/>
    <property type="evidence" value="ECO:0007669"/>
    <property type="project" value="UniProtKB-KW"/>
</dbReference>
<keyword evidence="13" id="KW-0460">Magnesium</keyword>
<feature type="binding site" evidence="14">
    <location>
        <position position="454"/>
    </location>
    <ligand>
        <name>GTP</name>
        <dbReference type="ChEBI" id="CHEBI:37565"/>
    </ligand>
</feature>
<feature type="binding site" evidence="13">
    <location>
        <position position="351"/>
    </location>
    <ligand>
        <name>Mg(2+)</name>
        <dbReference type="ChEBI" id="CHEBI:18420"/>
    </ligand>
</feature>
<evidence type="ECO:0000256" key="3">
    <source>
        <dbReference type="ARBA" id="ARBA00007507"/>
    </source>
</evidence>
<dbReference type="PRINTS" id="PR00328">
    <property type="entry name" value="SAR1GTPBP"/>
</dbReference>
<dbReference type="CDD" id="cd00879">
    <property type="entry name" value="Sar1"/>
    <property type="match status" value="1"/>
</dbReference>
<evidence type="ECO:0000256" key="12">
    <source>
        <dbReference type="ARBA" id="ARBA00023136"/>
    </source>
</evidence>
<feature type="binding site" evidence="14">
    <location>
        <position position="354"/>
    </location>
    <ligand>
        <name>GTP</name>
        <dbReference type="ChEBI" id="CHEBI:37565"/>
    </ligand>
</feature>
<dbReference type="GO" id="GO:0005789">
    <property type="term" value="C:endoplasmic reticulum membrane"/>
    <property type="evidence" value="ECO:0007669"/>
    <property type="project" value="UniProtKB-SubCell"/>
</dbReference>
<feature type="binding site" evidence="15">
    <location>
        <begin position="349"/>
        <end position="356"/>
    </location>
    <ligand>
        <name>GTP</name>
        <dbReference type="ChEBI" id="CHEBI:37565"/>
    </ligand>
</feature>
<dbReference type="GO" id="GO:0000139">
    <property type="term" value="C:Golgi membrane"/>
    <property type="evidence" value="ECO:0007669"/>
    <property type="project" value="UniProtKB-SubCell"/>
</dbReference>
<keyword evidence="9 17" id="KW-0653">Protein transport</keyword>
<dbReference type="InterPro" id="IPR008266">
    <property type="entry name" value="Tyr_kinase_AS"/>
</dbReference>
<evidence type="ECO:0000256" key="7">
    <source>
        <dbReference type="ARBA" id="ARBA00022824"/>
    </source>
</evidence>
<feature type="binding site" evidence="14">
    <location>
        <position position="352"/>
    </location>
    <ligand>
        <name>GTP</name>
        <dbReference type="ChEBI" id="CHEBI:37565"/>
    </ligand>
</feature>
<feature type="binding site" evidence="14">
    <location>
        <position position="356"/>
    </location>
    <ligand>
        <name>GTP</name>
        <dbReference type="ChEBI" id="CHEBI:37565"/>
    </ligand>
</feature>
<dbReference type="GO" id="GO:0005525">
    <property type="term" value="F:GTP binding"/>
    <property type="evidence" value="ECO:0007669"/>
    <property type="project" value="UniProtKB-KW"/>
</dbReference>
<dbReference type="PROSITE" id="PS51422">
    <property type="entry name" value="SAR1"/>
    <property type="match status" value="1"/>
</dbReference>
<dbReference type="InterPro" id="IPR000719">
    <property type="entry name" value="Prot_kinase_dom"/>
</dbReference>
<dbReference type="HOGENOM" id="CLU_531477_0_0_1"/>
<evidence type="ECO:0000256" key="9">
    <source>
        <dbReference type="ARBA" id="ARBA00022927"/>
    </source>
</evidence>
<evidence type="ECO:0000256" key="14">
    <source>
        <dbReference type="PIRSR" id="PIRSR606687-2"/>
    </source>
</evidence>
<evidence type="ECO:0000256" key="16">
    <source>
        <dbReference type="PIRSR" id="PIRSR606689-2"/>
    </source>
</evidence>
<dbReference type="InterPro" id="IPR011009">
    <property type="entry name" value="Kinase-like_dom_sf"/>
</dbReference>
<protein>
    <submittedName>
        <fullName evidence="19">Protein kinase putative</fullName>
    </submittedName>
</protein>
<reference evidence="19" key="2">
    <citation type="submission" date="2011-02" db="EMBL/GenBank/DDBJ databases">
        <authorList>
            <person name="MacLean D."/>
        </authorList>
    </citation>
    <scope>NUCLEOTIDE SEQUENCE</scope>
</reference>
<keyword evidence="11 15" id="KW-0342">GTP-binding</keyword>
<keyword evidence="13" id="KW-0479">Metal-binding</keyword>
<comment type="subcellular location">
    <subcellularLocation>
        <location evidence="2">Endoplasmic reticulum membrane</location>
        <topology evidence="2">Peripheral membrane protein</topology>
    </subcellularLocation>
    <subcellularLocation>
        <location evidence="1">Golgi apparatus membrane</location>
        <topology evidence="1">Peripheral membrane protein</topology>
    </subcellularLocation>
</comment>
<dbReference type="PROSITE" id="PS00109">
    <property type="entry name" value="PROTEIN_KINASE_TYR"/>
    <property type="match status" value="1"/>
</dbReference>
<feature type="binding site" evidence="16">
    <location>
        <position position="373"/>
    </location>
    <ligand>
        <name>Mg(2+)</name>
        <dbReference type="ChEBI" id="CHEBI:18420"/>
    </ligand>
</feature>
<feature type="binding site" evidence="14">
    <location>
        <position position="452"/>
    </location>
    <ligand>
        <name>GTP</name>
        <dbReference type="ChEBI" id="CHEBI:37565"/>
    </ligand>
</feature>
<dbReference type="InterPro" id="IPR006687">
    <property type="entry name" value="Small_GTPase_SAR1"/>
</dbReference>
<dbReference type="InterPro" id="IPR005225">
    <property type="entry name" value="Small_GTP-bd"/>
</dbReference>
<dbReference type="Pfam" id="PF00069">
    <property type="entry name" value="Pkinase"/>
    <property type="match status" value="1"/>
</dbReference>
<dbReference type="AlphaFoldDB" id="F0W422"/>
<feature type="binding site" evidence="14">
    <location>
        <position position="497"/>
    </location>
    <ligand>
        <name>GTP</name>
        <dbReference type="ChEBI" id="CHEBI:37565"/>
    </ligand>
</feature>
<evidence type="ECO:0000256" key="11">
    <source>
        <dbReference type="ARBA" id="ARBA00023134"/>
    </source>
</evidence>
<keyword evidence="19" id="KW-0418">Kinase</keyword>
<dbReference type="EMBL" id="FR824060">
    <property type="protein sequence ID" value="CCA15819.1"/>
    <property type="molecule type" value="Genomic_DNA"/>
</dbReference>
<dbReference type="SMART" id="SM00177">
    <property type="entry name" value="ARF"/>
    <property type="match status" value="1"/>
</dbReference>
<feature type="binding site" evidence="14">
    <location>
        <position position="355"/>
    </location>
    <ligand>
        <name>GTP</name>
        <dbReference type="ChEBI" id="CHEBI:37565"/>
    </ligand>
</feature>
<reference evidence="19" key="1">
    <citation type="journal article" date="2011" name="PLoS Biol.">
        <title>Gene gain and loss during evolution of obligate parasitism in the white rust pathogen of Arabidopsis thaliana.</title>
        <authorList>
            <person name="Kemen E."/>
            <person name="Gardiner A."/>
            <person name="Schultz-Larsen T."/>
            <person name="Kemen A.C."/>
            <person name="Balmuth A.L."/>
            <person name="Robert-Seilaniantz A."/>
            <person name="Bailey K."/>
            <person name="Holub E."/>
            <person name="Studholme D.J."/>
            <person name="Maclean D."/>
            <person name="Jones J.D."/>
        </authorList>
    </citation>
    <scope>NUCLEOTIDE SEQUENCE</scope>
</reference>
<feature type="binding site" evidence="14">
    <location>
        <position position="496"/>
    </location>
    <ligand>
        <name>GTP</name>
        <dbReference type="ChEBI" id="CHEBI:37565"/>
    </ligand>
</feature>
<evidence type="ECO:0000313" key="19">
    <source>
        <dbReference type="EMBL" id="CCA15819.1"/>
    </source>
</evidence>
<feature type="binding site" evidence="15">
    <location>
        <position position="395"/>
    </location>
    <ligand>
        <name>GTP</name>
        <dbReference type="ChEBI" id="CHEBI:37565"/>
    </ligand>
</feature>
<keyword evidence="10 17" id="KW-0333">Golgi apparatus</keyword>
<keyword evidence="4 17" id="KW-0813">Transport</keyword>
<comment type="similarity">
    <text evidence="3 17">Belongs to the small GTPase superfamily. SAR1 family.</text>
</comment>
<proteinExistence type="inferred from homology"/>
<evidence type="ECO:0000256" key="13">
    <source>
        <dbReference type="PIRSR" id="PIRSR606687-1"/>
    </source>
</evidence>
<dbReference type="InterPro" id="IPR006689">
    <property type="entry name" value="Small_GTPase_ARF/SAR"/>
</dbReference>
<dbReference type="PROSITE" id="PS50011">
    <property type="entry name" value="PROTEIN_KINASE_DOM"/>
    <property type="match status" value="1"/>
</dbReference>
<evidence type="ECO:0000256" key="5">
    <source>
        <dbReference type="ARBA" id="ARBA00022741"/>
    </source>
</evidence>
<dbReference type="GO" id="GO:0005524">
    <property type="term" value="F:ATP binding"/>
    <property type="evidence" value="ECO:0007669"/>
    <property type="project" value="InterPro"/>
</dbReference>
<dbReference type="SUPFAM" id="SSF56112">
    <property type="entry name" value="Protein kinase-like (PK-like)"/>
    <property type="match status" value="1"/>
</dbReference>
<evidence type="ECO:0000256" key="1">
    <source>
        <dbReference type="ARBA" id="ARBA00004395"/>
    </source>
</evidence>
<dbReference type="GO" id="GO:0003924">
    <property type="term" value="F:GTPase activity"/>
    <property type="evidence" value="ECO:0007669"/>
    <property type="project" value="InterPro"/>
</dbReference>
<evidence type="ECO:0000256" key="15">
    <source>
        <dbReference type="PIRSR" id="PIRSR606689-1"/>
    </source>
</evidence>
<dbReference type="Gene3D" id="1.10.510.10">
    <property type="entry name" value="Transferase(Phosphotransferase) domain 1"/>
    <property type="match status" value="1"/>
</dbReference>
<keyword evidence="5 14" id="KW-0547">Nucleotide-binding</keyword>
<dbReference type="SUPFAM" id="SSF52540">
    <property type="entry name" value="P-loop containing nucleoside triphosphate hydrolases"/>
    <property type="match status" value="1"/>
</dbReference>
<evidence type="ECO:0000256" key="2">
    <source>
        <dbReference type="ARBA" id="ARBA00004406"/>
    </source>
</evidence>
<evidence type="ECO:0000256" key="6">
    <source>
        <dbReference type="ARBA" id="ARBA00022801"/>
    </source>
</evidence>
<feature type="domain" description="Protein kinase" evidence="18">
    <location>
        <begin position="73"/>
        <end position="447"/>
    </location>
</feature>
<keyword evidence="6" id="KW-0378">Hydrolase</keyword>
<sequence length="513" mass="57691">MQECSKELQTQLQALGIQSTDQAFGTGSGKFDVDGLHSRIPQHVHFMNAELRRCEVEGVGMIVCLFSGSGHVYEFVRTLRKCIYGKVKHAVQLQLTARGTLVRTNVEVAIKIMSKEIIQEGNLQENPLIELAAQQYLSDPGHPYVLTLIACLHDNNFIYAVLPFCNGGELFSIVETGGAMGENEARYWFAQILAGLSYLQSRFICHRDMSLENVLLHGDISKIIDFGLAIGIPVDAHGMTYSLPPAGAVGKIFYMPPEIYRNQVPFNGFSADIWSAGVMLFIMVTGVPPFERPDDADPRFRMIAAGRLSEMLDSNSHEQFETMFVFDWFYNVLGYLGLYHKNAKILFLGLDNAGKTTLLHMLKDDRVAVHQPTLHPNFEELIIGKLCLRTFDLGGHETARRLWRDYFATVDAVVFVVDALDRERFPESKRELDTLLGYDELTSVPFLVLGNKIDVARAASEEELRRALGLHETYGKQARGDRDGSIRPIELYMCSVVRRMGYADGFSWLAQFL</sequence>
<dbReference type="SMART" id="SM00178">
    <property type="entry name" value="SAR"/>
    <property type="match status" value="1"/>
</dbReference>
<dbReference type="NCBIfam" id="TIGR00231">
    <property type="entry name" value="small_GTP"/>
    <property type="match status" value="1"/>
</dbReference>
<keyword evidence="8 17" id="KW-0931">ER-Golgi transport</keyword>
<dbReference type="FunFam" id="3.40.50.300:FF:000161">
    <property type="entry name" value="Small COPII coat GTPase"/>
    <property type="match status" value="1"/>
</dbReference>
<dbReference type="GO" id="GO:0016192">
    <property type="term" value="P:vesicle-mediated transport"/>
    <property type="evidence" value="ECO:0007669"/>
    <property type="project" value="UniProtKB-KW"/>
</dbReference>
<dbReference type="InterPro" id="IPR027417">
    <property type="entry name" value="P-loop_NTPase"/>
</dbReference>
<accession>F0W422</accession>
<feature type="binding site" evidence="14">
    <location>
        <position position="451"/>
    </location>
    <ligand>
        <name>GTP</name>
        <dbReference type="ChEBI" id="CHEBI:37565"/>
    </ligand>
</feature>
<dbReference type="PANTHER" id="PTHR45684">
    <property type="entry name" value="RE74312P"/>
    <property type="match status" value="1"/>
</dbReference>
<feature type="binding site" evidence="14">
    <location>
        <position position="357"/>
    </location>
    <ligand>
        <name>GTP</name>
        <dbReference type="ChEBI" id="CHEBI:37565"/>
    </ligand>
</feature>
<organism evidence="19">
    <name type="scientific">Albugo laibachii Nc14</name>
    <dbReference type="NCBI Taxonomy" id="890382"/>
    <lineage>
        <taxon>Eukaryota</taxon>
        <taxon>Sar</taxon>
        <taxon>Stramenopiles</taxon>
        <taxon>Oomycota</taxon>
        <taxon>Peronosporomycetes</taxon>
        <taxon>Albuginales</taxon>
        <taxon>Albuginaceae</taxon>
        <taxon>Albugo</taxon>
    </lineage>
</organism>
<evidence type="ECO:0000259" key="18">
    <source>
        <dbReference type="PROSITE" id="PS50011"/>
    </source>
</evidence>
<dbReference type="GO" id="GO:0004672">
    <property type="term" value="F:protein kinase activity"/>
    <property type="evidence" value="ECO:0007669"/>
    <property type="project" value="InterPro"/>
</dbReference>
<keyword evidence="19" id="KW-0808">Transferase</keyword>
<feature type="binding site" evidence="16">
    <location>
        <position position="356"/>
    </location>
    <ligand>
        <name>Mg(2+)</name>
        <dbReference type="ChEBI" id="CHEBI:18420"/>
    </ligand>
</feature>
<dbReference type="GO" id="GO:0006886">
    <property type="term" value="P:intracellular protein transport"/>
    <property type="evidence" value="ECO:0007669"/>
    <property type="project" value="InterPro"/>
</dbReference>
<keyword evidence="7 17" id="KW-0256">Endoplasmic reticulum</keyword>
<gene>
    <name evidence="19" type="primary">AlNc14C15G1709</name>
    <name evidence="19" type="ORF">ALNC14_019620</name>
</gene>
<evidence type="ECO:0000256" key="10">
    <source>
        <dbReference type="ARBA" id="ARBA00023034"/>
    </source>
</evidence>
<name>F0W422_9STRA</name>
<dbReference type="PROSITE" id="PS51417">
    <property type="entry name" value="ARF"/>
    <property type="match status" value="1"/>
</dbReference>